<evidence type="ECO:0000256" key="1">
    <source>
        <dbReference type="SAM" id="MobiDB-lite"/>
    </source>
</evidence>
<evidence type="ECO:0000313" key="2">
    <source>
        <dbReference type="EMBL" id="EUA30084.1"/>
    </source>
</evidence>
<organism evidence="2">
    <name type="scientific">Mycobacterium xenopi 4042</name>
    <dbReference type="NCBI Taxonomy" id="1299334"/>
    <lineage>
        <taxon>Bacteria</taxon>
        <taxon>Bacillati</taxon>
        <taxon>Actinomycetota</taxon>
        <taxon>Actinomycetes</taxon>
        <taxon>Mycobacteriales</taxon>
        <taxon>Mycobacteriaceae</taxon>
        <taxon>Mycobacterium</taxon>
    </lineage>
</organism>
<name>X8AEX8_MYCXE</name>
<reference evidence="2" key="1">
    <citation type="submission" date="2014-01" db="EMBL/GenBank/DDBJ databases">
        <authorList>
            <person name="Brown-Elliot B."/>
            <person name="Wallace R."/>
            <person name="Lenaerts A."/>
            <person name="Ordway D."/>
            <person name="DeGroote M.A."/>
            <person name="Parker T."/>
            <person name="Sizemore C."/>
            <person name="Tallon L.J."/>
            <person name="Sadzewicz L.K."/>
            <person name="Sengamalay N."/>
            <person name="Fraser C.M."/>
            <person name="Hine E."/>
            <person name="Shefchek K.A."/>
            <person name="Das S.P."/>
            <person name="Tettelin H."/>
        </authorList>
    </citation>
    <scope>NUCLEOTIDE SEQUENCE [LARGE SCALE GENOMIC DNA]</scope>
    <source>
        <strain evidence="2">4042</strain>
    </source>
</reference>
<dbReference type="AlphaFoldDB" id="X8AEX8"/>
<gene>
    <name evidence="2" type="ORF">I553_4340</name>
</gene>
<dbReference type="PATRIC" id="fig|1299334.3.peg.6023"/>
<feature type="compositionally biased region" description="Polar residues" evidence="1">
    <location>
        <begin position="62"/>
        <end position="104"/>
    </location>
</feature>
<feature type="compositionally biased region" description="Low complexity" evidence="1">
    <location>
        <begin position="52"/>
        <end position="61"/>
    </location>
</feature>
<comment type="caution">
    <text evidence="2">The sequence shown here is derived from an EMBL/GenBank/DDBJ whole genome shotgun (WGS) entry which is preliminary data.</text>
</comment>
<protein>
    <submittedName>
        <fullName evidence="2">Uncharacterized protein</fullName>
    </submittedName>
</protein>
<proteinExistence type="predicted"/>
<sequence>MLATSPGDGGGVHIVIQLVELFGHQVRIGVVGAALDAGIGLAWSGQPERVRSSVSSRSSSSGARRTCTSLSKAQLSLKSRSSRLPNSLNGMMSVTSLRSRSGQRSADPRGLRLQETGQNDAGSTWKVLGS</sequence>
<feature type="region of interest" description="Disordered" evidence="1">
    <location>
        <begin position="47"/>
        <end position="130"/>
    </location>
</feature>
<accession>X8AEX8</accession>
<dbReference type="EMBL" id="JAOB01000060">
    <property type="protein sequence ID" value="EUA30084.1"/>
    <property type="molecule type" value="Genomic_DNA"/>
</dbReference>